<evidence type="ECO:0000256" key="1">
    <source>
        <dbReference type="SAM" id="SignalP"/>
    </source>
</evidence>
<evidence type="ECO:0000313" key="2">
    <source>
        <dbReference type="EMBL" id="RZB97070.1"/>
    </source>
</evidence>
<dbReference type="PANTHER" id="PTHR36616">
    <property type="entry name" value="BNAC07G32700D PROTEIN"/>
    <property type="match status" value="1"/>
</dbReference>
<dbReference type="AlphaFoldDB" id="A0A445JF31"/>
<organism evidence="2 3">
    <name type="scientific">Glycine soja</name>
    <name type="common">Wild soybean</name>
    <dbReference type="NCBI Taxonomy" id="3848"/>
    <lineage>
        <taxon>Eukaryota</taxon>
        <taxon>Viridiplantae</taxon>
        <taxon>Streptophyta</taxon>
        <taxon>Embryophyta</taxon>
        <taxon>Tracheophyta</taxon>
        <taxon>Spermatophyta</taxon>
        <taxon>Magnoliopsida</taxon>
        <taxon>eudicotyledons</taxon>
        <taxon>Gunneridae</taxon>
        <taxon>Pentapetalae</taxon>
        <taxon>rosids</taxon>
        <taxon>fabids</taxon>
        <taxon>Fabales</taxon>
        <taxon>Fabaceae</taxon>
        <taxon>Papilionoideae</taxon>
        <taxon>50 kb inversion clade</taxon>
        <taxon>NPAAA clade</taxon>
        <taxon>indigoferoid/millettioid clade</taxon>
        <taxon>Phaseoleae</taxon>
        <taxon>Glycine</taxon>
        <taxon>Glycine subgen. Soja</taxon>
    </lineage>
</organism>
<gene>
    <name evidence="2" type="ORF">D0Y65_020656</name>
</gene>
<name>A0A445JF31_GLYSO</name>
<keyword evidence="3" id="KW-1185">Reference proteome</keyword>
<comment type="caution">
    <text evidence="2">The sequence shown here is derived from an EMBL/GenBank/DDBJ whole genome shotgun (WGS) entry which is preliminary data.</text>
</comment>
<protein>
    <recommendedName>
        <fullName evidence="4">C2H2-type domain-containing protein</fullName>
    </recommendedName>
</protein>
<proteinExistence type="predicted"/>
<reference evidence="2 3" key="1">
    <citation type="submission" date="2018-09" db="EMBL/GenBank/DDBJ databases">
        <title>A high-quality reference genome of wild soybean provides a powerful tool to mine soybean genomes.</title>
        <authorList>
            <person name="Xie M."/>
            <person name="Chung C.Y.L."/>
            <person name="Li M.-W."/>
            <person name="Wong F.-L."/>
            <person name="Chan T.-F."/>
            <person name="Lam H.-M."/>
        </authorList>
    </citation>
    <scope>NUCLEOTIDE SEQUENCE [LARGE SCALE GENOMIC DNA]</scope>
    <source>
        <strain evidence="3">cv. W05</strain>
        <tissue evidence="2">Hypocotyl of etiolated seedlings</tissue>
    </source>
</reference>
<dbReference type="PANTHER" id="PTHR36616:SF4">
    <property type="entry name" value="OS03G0174800 PROTEIN"/>
    <property type="match status" value="1"/>
</dbReference>
<evidence type="ECO:0008006" key="4">
    <source>
        <dbReference type="Google" id="ProtNLM"/>
    </source>
</evidence>
<accession>A0A445JF31</accession>
<feature type="chain" id="PRO_5018997485" description="C2H2-type domain-containing protein" evidence="1">
    <location>
        <begin position="25"/>
        <end position="110"/>
    </location>
</feature>
<dbReference type="EMBL" id="QZWG01000008">
    <property type="protein sequence ID" value="RZB97070.1"/>
    <property type="molecule type" value="Genomic_DNA"/>
</dbReference>
<feature type="signal peptide" evidence="1">
    <location>
        <begin position="1"/>
        <end position="24"/>
    </location>
</feature>
<dbReference type="Proteomes" id="UP000289340">
    <property type="component" value="Chromosome 8"/>
</dbReference>
<evidence type="ECO:0000313" key="3">
    <source>
        <dbReference type="Proteomes" id="UP000289340"/>
    </source>
</evidence>
<keyword evidence="1" id="KW-0732">Signal</keyword>
<sequence length="110" mass="12962">MLPLFFSVAFSAVPLILYIPPLRSLNLFVETIEDMARESRIHTNRIYPRLRVAWSRVMNCILCNRTRCCFCCNQYIPHTEEDLWHYVGWHAAGSVEKSETLSFWGRIHES</sequence>